<dbReference type="SMART" id="SM00034">
    <property type="entry name" value="CLECT"/>
    <property type="match status" value="1"/>
</dbReference>
<feature type="compositionally biased region" description="Low complexity" evidence="1">
    <location>
        <begin position="51"/>
        <end position="72"/>
    </location>
</feature>
<dbReference type="InterPro" id="IPR016187">
    <property type="entry name" value="CTDL_fold"/>
</dbReference>
<dbReference type="EMBL" id="CP111027">
    <property type="protein sequence ID" value="WAR30152.1"/>
    <property type="molecule type" value="Genomic_DNA"/>
</dbReference>
<feature type="compositionally biased region" description="Basic residues" evidence="1">
    <location>
        <begin position="40"/>
        <end position="50"/>
    </location>
</feature>
<dbReference type="SUPFAM" id="SSF56436">
    <property type="entry name" value="C-type lectin-like"/>
    <property type="match status" value="1"/>
</dbReference>
<evidence type="ECO:0000259" key="2">
    <source>
        <dbReference type="PROSITE" id="PS50041"/>
    </source>
</evidence>
<feature type="region of interest" description="Disordered" evidence="1">
    <location>
        <begin position="1"/>
        <end position="181"/>
    </location>
</feature>
<organism evidence="3 4">
    <name type="scientific">Mya arenaria</name>
    <name type="common">Soft-shell clam</name>
    <dbReference type="NCBI Taxonomy" id="6604"/>
    <lineage>
        <taxon>Eukaryota</taxon>
        <taxon>Metazoa</taxon>
        <taxon>Spiralia</taxon>
        <taxon>Lophotrochozoa</taxon>
        <taxon>Mollusca</taxon>
        <taxon>Bivalvia</taxon>
        <taxon>Autobranchia</taxon>
        <taxon>Heteroconchia</taxon>
        <taxon>Euheterodonta</taxon>
        <taxon>Imparidentia</taxon>
        <taxon>Neoheterodontei</taxon>
        <taxon>Myida</taxon>
        <taxon>Myoidea</taxon>
        <taxon>Myidae</taxon>
        <taxon>Mya</taxon>
    </lineage>
</organism>
<sequence length="325" mass="36216">MIPTHPPTTAKPTTTTHKPTTTTHKPTTTTHKPTTTTHKPVTHHHTHTPKPTHAPTTQTHTPKPTHAPTTTTHKPRTTIHKPTTTTHKPRTTTHKPTTTTHKPTTTTHKPTTTTHKPTSTTHKPTTTTHKPTTTTHKPTTTTHKPTTTTHKPTTTTHKPTTTTHKPTPTTTTQKPTTTDPNYECESDDYVYDAQLNLCLRFYDHINTNWTEAKKVCQSINGTLVVKGHGDQKMQDVLAFYDKGHHTKPMWVGATTVGSSTIFIWDDGTKETVDSTDGKYLSNVECLYVTHGSYKNWSPCSDAHGFICERVASGRASRRGFLCFWK</sequence>
<dbReference type="Proteomes" id="UP001164746">
    <property type="component" value="Chromosome 16"/>
</dbReference>
<evidence type="ECO:0000256" key="1">
    <source>
        <dbReference type="SAM" id="MobiDB-lite"/>
    </source>
</evidence>
<evidence type="ECO:0000313" key="3">
    <source>
        <dbReference type="EMBL" id="WAR30152.1"/>
    </source>
</evidence>
<gene>
    <name evidence="3" type="ORF">MAR_003720</name>
</gene>
<evidence type="ECO:0000313" key="4">
    <source>
        <dbReference type="Proteomes" id="UP001164746"/>
    </source>
</evidence>
<dbReference type="PROSITE" id="PS50041">
    <property type="entry name" value="C_TYPE_LECTIN_2"/>
    <property type="match status" value="1"/>
</dbReference>
<dbReference type="InterPro" id="IPR001304">
    <property type="entry name" value="C-type_lectin-like"/>
</dbReference>
<feature type="non-terminal residue" evidence="3">
    <location>
        <position position="1"/>
    </location>
</feature>
<keyword evidence="4" id="KW-1185">Reference proteome</keyword>
<reference evidence="3" key="1">
    <citation type="submission" date="2022-11" db="EMBL/GenBank/DDBJ databases">
        <title>Centuries of genome instability and evolution in soft-shell clam transmissible cancer (bioRxiv).</title>
        <authorList>
            <person name="Hart S.F.M."/>
            <person name="Yonemitsu M.A."/>
            <person name="Giersch R.M."/>
            <person name="Beal B.F."/>
            <person name="Arriagada G."/>
            <person name="Davis B.W."/>
            <person name="Ostrander E.A."/>
            <person name="Goff S.P."/>
            <person name="Metzger M.J."/>
        </authorList>
    </citation>
    <scope>NUCLEOTIDE SEQUENCE</scope>
    <source>
        <strain evidence="3">MELC-2E11</strain>
        <tissue evidence="3">Siphon/mantle</tissue>
    </source>
</reference>
<dbReference type="CDD" id="cd00037">
    <property type="entry name" value="CLECT"/>
    <property type="match status" value="1"/>
</dbReference>
<feature type="compositionally biased region" description="Low complexity" evidence="1">
    <location>
        <begin position="7"/>
        <end position="39"/>
    </location>
</feature>
<proteinExistence type="predicted"/>
<dbReference type="InterPro" id="IPR016186">
    <property type="entry name" value="C-type_lectin-like/link_sf"/>
</dbReference>
<feature type="compositionally biased region" description="Low complexity" evidence="1">
    <location>
        <begin position="94"/>
        <end position="178"/>
    </location>
</feature>
<dbReference type="Gene3D" id="3.10.100.10">
    <property type="entry name" value="Mannose-Binding Protein A, subunit A"/>
    <property type="match status" value="1"/>
</dbReference>
<name>A0ABY7G8D0_MYAAR</name>
<accession>A0ABY7G8D0</accession>
<protein>
    <submittedName>
        <fullName evidence="3">ZAN-like protein</fullName>
    </submittedName>
</protein>
<dbReference type="Pfam" id="PF00059">
    <property type="entry name" value="Lectin_C"/>
    <property type="match status" value="1"/>
</dbReference>
<feature type="domain" description="C-type lectin" evidence="2">
    <location>
        <begin position="198"/>
        <end position="308"/>
    </location>
</feature>